<dbReference type="AlphaFoldDB" id="S8AL14"/>
<gene>
    <name evidence="1" type="ORF">H072_2414</name>
</gene>
<protein>
    <submittedName>
        <fullName evidence="1">Uncharacterized protein</fullName>
    </submittedName>
</protein>
<reference evidence="2" key="2">
    <citation type="submission" date="2013-04" db="EMBL/GenBank/DDBJ databases">
        <title>Genomic mechanisms accounting for the adaptation to parasitism in nematode-trapping fungi.</title>
        <authorList>
            <person name="Ahren D.G."/>
        </authorList>
    </citation>
    <scope>NUCLEOTIDE SEQUENCE [LARGE SCALE GENOMIC DNA]</scope>
    <source>
        <strain evidence="2">CBS 200.50</strain>
    </source>
</reference>
<sequence length="199" mass="23550">MIIDFAKDLEIDTSIELRGPQYLSKEELRTRTPRWLRNHPDAPLTDNHLEWYTGKPALLSLEYERPRSMAKMPEVIPADTIRALLGDLDSKEMDMLFLIFVLLIQYRSYLLELDLNGNPIHMRIFTSELTDRIANDPKVIDGVGIWKKIHLARLKRRTEVEWLLYLVAWRAWYYLHSTKRGKEGLDSEQDKENIHENFD</sequence>
<dbReference type="HOGENOM" id="CLU_1372163_0_0_1"/>
<keyword evidence="2" id="KW-1185">Reference proteome</keyword>
<evidence type="ECO:0000313" key="2">
    <source>
        <dbReference type="Proteomes" id="UP000015100"/>
    </source>
</evidence>
<comment type="caution">
    <text evidence="1">The sequence shown here is derived from an EMBL/GenBank/DDBJ whole genome shotgun (WGS) entry which is preliminary data.</text>
</comment>
<dbReference type="Proteomes" id="UP000015100">
    <property type="component" value="Unassembled WGS sequence"/>
</dbReference>
<name>S8AL14_DACHA</name>
<organism evidence="1 2">
    <name type="scientific">Dactylellina haptotyla (strain CBS 200.50)</name>
    <name type="common">Nematode-trapping fungus</name>
    <name type="synonym">Monacrosporium haptotylum</name>
    <dbReference type="NCBI Taxonomy" id="1284197"/>
    <lineage>
        <taxon>Eukaryota</taxon>
        <taxon>Fungi</taxon>
        <taxon>Dikarya</taxon>
        <taxon>Ascomycota</taxon>
        <taxon>Pezizomycotina</taxon>
        <taxon>Orbiliomycetes</taxon>
        <taxon>Orbiliales</taxon>
        <taxon>Orbiliaceae</taxon>
        <taxon>Dactylellina</taxon>
    </lineage>
</organism>
<evidence type="ECO:0000313" key="1">
    <source>
        <dbReference type="EMBL" id="EPS43635.1"/>
    </source>
</evidence>
<reference evidence="1 2" key="1">
    <citation type="journal article" date="2013" name="PLoS Genet.">
        <title>Genomic mechanisms accounting for the adaptation to parasitism in nematode-trapping fungi.</title>
        <authorList>
            <person name="Meerupati T."/>
            <person name="Andersson K.M."/>
            <person name="Friman E."/>
            <person name="Kumar D."/>
            <person name="Tunlid A."/>
            <person name="Ahren D."/>
        </authorList>
    </citation>
    <scope>NUCLEOTIDE SEQUENCE [LARGE SCALE GENOMIC DNA]</scope>
    <source>
        <strain evidence="1 2">CBS 200.50</strain>
    </source>
</reference>
<proteinExistence type="predicted"/>
<dbReference type="EMBL" id="AQGS01000071">
    <property type="protein sequence ID" value="EPS43635.1"/>
    <property type="molecule type" value="Genomic_DNA"/>
</dbReference>
<accession>S8AL14</accession>
<dbReference type="OrthoDB" id="5416538at2759"/>